<proteinExistence type="predicted"/>
<dbReference type="Proteomes" id="UP000287651">
    <property type="component" value="Unassembled WGS sequence"/>
</dbReference>
<sequence length="105" mass="11925">MFCLPHRYKVCISGAISLGYSVVSILFTCLGCVNEDRFFFNLRPGDSDWIASNALDCLLREVLRQDEGVIGLLRCFVSGVISQTVQQVRSPLRFRILPKVVWENK</sequence>
<feature type="transmembrane region" description="Helical" evidence="1">
    <location>
        <begin position="12"/>
        <end position="33"/>
    </location>
</feature>
<protein>
    <submittedName>
        <fullName evidence="2">Uncharacterized protein</fullName>
    </submittedName>
</protein>
<accession>A0A426Y2B3</accession>
<dbReference type="EMBL" id="AMZH03015529">
    <property type="protein sequence ID" value="RRT45905.1"/>
    <property type="molecule type" value="Genomic_DNA"/>
</dbReference>
<keyword evidence="1" id="KW-1133">Transmembrane helix</keyword>
<organism evidence="2 3">
    <name type="scientific">Ensete ventricosum</name>
    <name type="common">Abyssinian banana</name>
    <name type="synonym">Musa ensete</name>
    <dbReference type="NCBI Taxonomy" id="4639"/>
    <lineage>
        <taxon>Eukaryota</taxon>
        <taxon>Viridiplantae</taxon>
        <taxon>Streptophyta</taxon>
        <taxon>Embryophyta</taxon>
        <taxon>Tracheophyta</taxon>
        <taxon>Spermatophyta</taxon>
        <taxon>Magnoliopsida</taxon>
        <taxon>Liliopsida</taxon>
        <taxon>Zingiberales</taxon>
        <taxon>Musaceae</taxon>
        <taxon>Ensete</taxon>
    </lineage>
</organism>
<dbReference type="AlphaFoldDB" id="A0A426Y2B3"/>
<reference evidence="2 3" key="1">
    <citation type="journal article" date="2014" name="Agronomy (Basel)">
        <title>A Draft Genome Sequence for Ensete ventricosum, the Drought-Tolerant Tree Against Hunger.</title>
        <authorList>
            <person name="Harrison J."/>
            <person name="Moore K.A."/>
            <person name="Paszkiewicz K."/>
            <person name="Jones T."/>
            <person name="Grant M."/>
            <person name="Ambacheew D."/>
            <person name="Muzemil S."/>
            <person name="Studholme D.J."/>
        </authorList>
    </citation>
    <scope>NUCLEOTIDE SEQUENCE [LARGE SCALE GENOMIC DNA]</scope>
</reference>
<keyword evidence="1" id="KW-0812">Transmembrane</keyword>
<evidence type="ECO:0000313" key="3">
    <source>
        <dbReference type="Proteomes" id="UP000287651"/>
    </source>
</evidence>
<evidence type="ECO:0000313" key="2">
    <source>
        <dbReference type="EMBL" id="RRT45905.1"/>
    </source>
</evidence>
<comment type="caution">
    <text evidence="2">The sequence shown here is derived from an EMBL/GenBank/DDBJ whole genome shotgun (WGS) entry which is preliminary data.</text>
</comment>
<evidence type="ECO:0000256" key="1">
    <source>
        <dbReference type="SAM" id="Phobius"/>
    </source>
</evidence>
<name>A0A426Y2B3_ENSVE</name>
<keyword evidence="1" id="KW-0472">Membrane</keyword>
<gene>
    <name evidence="2" type="ORF">B296_00053511</name>
</gene>